<dbReference type="AlphaFoldDB" id="A0A1X0R4M6"/>
<feature type="compositionally biased region" description="Polar residues" evidence="1">
    <location>
        <begin position="474"/>
        <end position="485"/>
    </location>
</feature>
<dbReference type="InterPro" id="IPR039601">
    <property type="entry name" value="Rrn5"/>
</dbReference>
<dbReference type="GO" id="GO:0000500">
    <property type="term" value="C:RNA polymerase I upstream activating factor complex"/>
    <property type="evidence" value="ECO:0007669"/>
    <property type="project" value="InterPro"/>
</dbReference>
<feature type="compositionally biased region" description="Acidic residues" evidence="1">
    <location>
        <begin position="486"/>
        <end position="506"/>
    </location>
</feature>
<reference evidence="2" key="1">
    <citation type="journal article" date="2016" name="Proc. Natl. Acad. Sci. U.S.A.">
        <title>Lipid metabolic changes in an early divergent fungus govern the establishment of a mutualistic symbiosis with endobacteria.</title>
        <authorList>
            <person name="Lastovetsky O.A."/>
            <person name="Gaspar M.L."/>
            <person name="Mondo S.J."/>
            <person name="LaButti K.M."/>
            <person name="Sandor L."/>
            <person name="Grigoriev I.V."/>
            <person name="Henry S.A."/>
            <person name="Pawlowska T.E."/>
        </authorList>
    </citation>
    <scope>NUCLEOTIDE SEQUENCE [LARGE SCALE GENOMIC DNA]</scope>
    <source>
        <strain evidence="2">ATCC 52814</strain>
    </source>
</reference>
<feature type="compositionally biased region" description="Acidic residues" evidence="1">
    <location>
        <begin position="545"/>
        <end position="560"/>
    </location>
</feature>
<feature type="region of interest" description="Disordered" evidence="1">
    <location>
        <begin position="1"/>
        <end position="27"/>
    </location>
</feature>
<protein>
    <recommendedName>
        <fullName evidence="3">Myb-like domain-containing protein</fullName>
    </recommendedName>
</protein>
<feature type="compositionally biased region" description="Acidic residues" evidence="1">
    <location>
        <begin position="405"/>
        <end position="415"/>
    </location>
</feature>
<feature type="compositionally biased region" description="Acidic residues" evidence="1">
    <location>
        <begin position="423"/>
        <end position="445"/>
    </location>
</feature>
<name>A0A1X0R4M6_RHIZD</name>
<feature type="region of interest" description="Disordered" evidence="1">
    <location>
        <begin position="474"/>
        <end position="515"/>
    </location>
</feature>
<dbReference type="OrthoDB" id="2240312at2759"/>
<dbReference type="Gene3D" id="1.10.10.60">
    <property type="entry name" value="Homeodomain-like"/>
    <property type="match status" value="1"/>
</dbReference>
<dbReference type="PANTHER" id="PTHR28079">
    <property type="entry name" value="RNA POLYMERASE I-SPECIFIC TRANSCRIPTION INITIATION FACTOR RRN5"/>
    <property type="match status" value="1"/>
</dbReference>
<dbReference type="PANTHER" id="PTHR28079:SF1">
    <property type="entry name" value="RNA POLYMERASE I-SPECIFIC TRANSCRIPTION INITIATION FACTOR RRN5"/>
    <property type="match status" value="1"/>
</dbReference>
<dbReference type="GO" id="GO:0001181">
    <property type="term" value="F:RNA polymerase I general transcription initiation factor activity"/>
    <property type="evidence" value="ECO:0007669"/>
    <property type="project" value="TreeGrafter"/>
</dbReference>
<dbReference type="VEuPathDB" id="FungiDB:BCV72DRAFT_262422"/>
<evidence type="ECO:0000256" key="1">
    <source>
        <dbReference type="SAM" id="MobiDB-lite"/>
    </source>
</evidence>
<feature type="region of interest" description="Disordered" evidence="1">
    <location>
        <begin position="532"/>
        <end position="564"/>
    </location>
</feature>
<dbReference type="SUPFAM" id="SSF46689">
    <property type="entry name" value="Homeodomain-like"/>
    <property type="match status" value="1"/>
</dbReference>
<organism evidence="2">
    <name type="scientific">Rhizopus microsporus var. microsporus</name>
    <dbReference type="NCBI Taxonomy" id="86635"/>
    <lineage>
        <taxon>Eukaryota</taxon>
        <taxon>Fungi</taxon>
        <taxon>Fungi incertae sedis</taxon>
        <taxon>Mucoromycota</taxon>
        <taxon>Mucoromycotina</taxon>
        <taxon>Mucoromycetes</taxon>
        <taxon>Mucorales</taxon>
        <taxon>Mucorineae</taxon>
        <taxon>Rhizopodaceae</taxon>
        <taxon>Rhizopus</taxon>
    </lineage>
</organism>
<dbReference type="GO" id="GO:0000182">
    <property type="term" value="F:rDNA binding"/>
    <property type="evidence" value="ECO:0007669"/>
    <property type="project" value="TreeGrafter"/>
</dbReference>
<evidence type="ECO:0000313" key="2">
    <source>
        <dbReference type="EMBL" id="ORE06952.1"/>
    </source>
</evidence>
<gene>
    <name evidence="2" type="ORF">BCV72DRAFT_262422</name>
</gene>
<dbReference type="Proteomes" id="UP000242414">
    <property type="component" value="Unassembled WGS sequence"/>
</dbReference>
<feature type="region of interest" description="Disordered" evidence="1">
    <location>
        <begin position="396"/>
        <end position="460"/>
    </location>
</feature>
<dbReference type="InterPro" id="IPR009057">
    <property type="entry name" value="Homeodomain-like_sf"/>
</dbReference>
<dbReference type="GO" id="GO:0042790">
    <property type="term" value="P:nucleolar large rRNA transcription by RNA polymerase I"/>
    <property type="evidence" value="ECO:0007669"/>
    <property type="project" value="InterPro"/>
</dbReference>
<feature type="compositionally biased region" description="Polar residues" evidence="1">
    <location>
        <begin position="13"/>
        <end position="22"/>
    </location>
</feature>
<accession>A0A1X0R4M6</accession>
<dbReference type="GO" id="GO:0006361">
    <property type="term" value="P:transcription initiation at RNA polymerase I promoter"/>
    <property type="evidence" value="ECO:0007669"/>
    <property type="project" value="TreeGrafter"/>
</dbReference>
<evidence type="ECO:0008006" key="3">
    <source>
        <dbReference type="Google" id="ProtNLM"/>
    </source>
</evidence>
<sequence>MLPQKRAALSIEDNVQTDSNQVENDKNKKAKTKQLLLALNKIWFNGSEAGYKLFAEEYKYYTSNSVINKNKRQPKMKHKRLKKSIQMLIPIENNIPISPAQSRLTIEHKPALYIFNRILSSLQHQYLLSGQTIHSTRLPLHIETYNSFLKECQESDDEEEEGEEFEGETIIGSSCWTPNEKKRFFIALERCSKGDIAEISRRVGPTKTVVEVANYIKVLEAASRVIKKEPMDDAYSAREMSPLFIVQENRFAELLQFMLETKVYAKHQEVLDSQPECLQKALDLFDIFNFSSMSSIFSNTNDMTILSSSIVQYYQLVKHFVIDIIASLYTELIHDSDKVVTRSLMNHVIAKRERLWKSLLTHSRDSRLKNLDIMSMLYGVHRSVFSNNKSSSFLAKRRRQLSPSEVDEEEDDDEENKEKSDGEDNERDEGEGEEEHEEEDEEEYEKDTNEASNSTNEMVNEPKDDKAMEAGVLKQNNDTVLNPDTQEYDNDESDSVAEEENLEDEMLQPVDDQDKLQPYYVRENDRYIRMPAFSDIKEEESSTYYEDDDDMNEQEDEETEERMRQLDKQYEADLIRRLLFFNENSLLNMNHR</sequence>
<dbReference type="EMBL" id="KV921913">
    <property type="protein sequence ID" value="ORE06952.1"/>
    <property type="molecule type" value="Genomic_DNA"/>
</dbReference>
<proteinExistence type="predicted"/>